<feature type="region of interest" description="Disordered" evidence="1">
    <location>
        <begin position="1"/>
        <end position="31"/>
    </location>
</feature>
<gene>
    <name evidence="4" type="ORF">CAOG_007447</name>
</gene>
<dbReference type="PANTHER" id="PTHR13283:SF10">
    <property type="entry name" value="FERM DOMAIN-CONTAINING PROTEIN 8"/>
    <property type="match status" value="1"/>
</dbReference>
<dbReference type="InterPro" id="IPR014352">
    <property type="entry name" value="FERM/acyl-CoA-bd_prot_sf"/>
</dbReference>
<dbReference type="InterPro" id="IPR011993">
    <property type="entry name" value="PH-like_dom_sf"/>
</dbReference>
<organism evidence="4 5">
    <name type="scientific">Capsaspora owczarzaki (strain ATCC 30864)</name>
    <dbReference type="NCBI Taxonomy" id="595528"/>
    <lineage>
        <taxon>Eukaryota</taxon>
        <taxon>Filasterea</taxon>
        <taxon>Capsaspora</taxon>
    </lineage>
</organism>
<dbReference type="InterPro" id="IPR035963">
    <property type="entry name" value="FERM_2"/>
</dbReference>
<dbReference type="Gene3D" id="2.30.29.30">
    <property type="entry name" value="Pleckstrin-homology domain (PH domain)/Phosphotyrosine-binding domain (PTB)"/>
    <property type="match status" value="1"/>
</dbReference>
<evidence type="ECO:0000313" key="5">
    <source>
        <dbReference type="Proteomes" id="UP000008743"/>
    </source>
</evidence>
<dbReference type="GO" id="GO:0005886">
    <property type="term" value="C:plasma membrane"/>
    <property type="evidence" value="ECO:0007669"/>
    <property type="project" value="TreeGrafter"/>
</dbReference>
<dbReference type="CDD" id="cd14473">
    <property type="entry name" value="FERM_B-lobe"/>
    <property type="match status" value="1"/>
</dbReference>
<reference evidence="5" key="1">
    <citation type="submission" date="2011-02" db="EMBL/GenBank/DDBJ databases">
        <title>The Genome Sequence of Capsaspora owczarzaki ATCC 30864.</title>
        <authorList>
            <person name="Russ C."/>
            <person name="Cuomo C."/>
            <person name="Burger G."/>
            <person name="Gray M.W."/>
            <person name="Holland P.W.H."/>
            <person name="King N."/>
            <person name="Lang F.B.F."/>
            <person name="Roger A.J."/>
            <person name="Ruiz-Trillo I."/>
            <person name="Young S.K."/>
            <person name="Zeng Q."/>
            <person name="Gargeya S."/>
            <person name="Alvarado L."/>
            <person name="Berlin A."/>
            <person name="Chapman S.B."/>
            <person name="Chen Z."/>
            <person name="Freedman E."/>
            <person name="Gellesch M."/>
            <person name="Goldberg J."/>
            <person name="Griggs A."/>
            <person name="Gujja S."/>
            <person name="Heilman E."/>
            <person name="Heiman D."/>
            <person name="Howarth C."/>
            <person name="Mehta T."/>
            <person name="Neiman D."/>
            <person name="Pearson M."/>
            <person name="Roberts A."/>
            <person name="Saif S."/>
            <person name="Shea T."/>
            <person name="Shenoy N."/>
            <person name="Sisk P."/>
            <person name="Stolte C."/>
            <person name="Sykes S."/>
            <person name="White J."/>
            <person name="Yandava C."/>
            <person name="Haas B."/>
            <person name="Nusbaum C."/>
            <person name="Birren B."/>
        </authorList>
    </citation>
    <scope>NUCLEOTIDE SEQUENCE</scope>
    <source>
        <strain evidence="5">ATCC 30864</strain>
    </source>
</reference>
<evidence type="ECO:0000259" key="2">
    <source>
        <dbReference type="PROSITE" id="PS50057"/>
    </source>
</evidence>
<dbReference type="OrthoDB" id="2142533at2759"/>
<dbReference type="RefSeq" id="XP_004343306.1">
    <property type="nucleotide sequence ID" value="XM_004343256.2"/>
</dbReference>
<dbReference type="Pfam" id="PF24522">
    <property type="entry name" value="KRIT1_FRMD8_FERM_C"/>
    <property type="match status" value="1"/>
</dbReference>
<sequence>MSLSDLTSIPDSAQRQRLASPSTISSGSGTGSLTLAFQEPGGDDTIFRIYLMDESVRQLKFGSGRTTRASDILSNILRILKVDDKSAPLFALWMVGDDLQLQLKANHEPVVLREQWTKMLERFCAAAPTESPKLVLKRDAFVLKAMERKVRDEMTLELLFDEARYNVIYSKYPASVDDCCYLAGILLQLFVLESPASTGEEIIRTKLARLVPEEQINSLKEDEWRTRILKAHQPHGKNPKNILYLLYLQYVWQWPFYGATFFGGEYRPLTQGVVVGDANLTQVRVGVNAESLVIINDNTNEIEHKFEFHEISWDSVAKDGRNYFLIEFGPDKDPETIVIVSPMAQLMDSMVTRAVEEANRRQELLLTTRLNQGGPQDMPVASIETGLSQADRFRKPKFRSLKKIFL</sequence>
<dbReference type="InterPro" id="IPR000159">
    <property type="entry name" value="RA_dom"/>
</dbReference>
<dbReference type="Proteomes" id="UP000008743">
    <property type="component" value="Unassembled WGS sequence"/>
</dbReference>
<dbReference type="eggNOG" id="KOG4335">
    <property type="taxonomic scope" value="Eukaryota"/>
</dbReference>
<evidence type="ECO:0000259" key="3">
    <source>
        <dbReference type="PROSITE" id="PS50200"/>
    </source>
</evidence>
<feature type="compositionally biased region" description="Polar residues" evidence="1">
    <location>
        <begin position="1"/>
        <end position="17"/>
    </location>
</feature>
<dbReference type="InParanoid" id="A0A0D2X5D5"/>
<feature type="domain" description="Ras-associating" evidence="3">
    <location>
        <begin position="66"/>
        <end position="141"/>
    </location>
</feature>
<evidence type="ECO:0000313" key="4">
    <source>
        <dbReference type="EMBL" id="KJE97619.1"/>
    </source>
</evidence>
<dbReference type="Gene3D" id="1.20.80.10">
    <property type="match status" value="1"/>
</dbReference>
<dbReference type="InterPro" id="IPR000299">
    <property type="entry name" value="FERM_domain"/>
</dbReference>
<dbReference type="Gene3D" id="3.10.20.90">
    <property type="entry name" value="Phosphatidylinositol 3-kinase Catalytic Subunit, Chain A, domain 1"/>
    <property type="match status" value="1"/>
</dbReference>
<dbReference type="PANTHER" id="PTHR13283">
    <property type="entry name" value="KREV INTERACTION TRAPPED 1-RELATED"/>
    <property type="match status" value="1"/>
</dbReference>
<dbReference type="AlphaFoldDB" id="A0A0D2X5D5"/>
<evidence type="ECO:0000256" key="1">
    <source>
        <dbReference type="SAM" id="MobiDB-lite"/>
    </source>
</evidence>
<keyword evidence="5" id="KW-1185">Reference proteome</keyword>
<dbReference type="STRING" id="595528.A0A0D2X5D5"/>
<dbReference type="PROSITE" id="PS50057">
    <property type="entry name" value="FERM_3"/>
    <property type="match status" value="1"/>
</dbReference>
<protein>
    <recommendedName>
        <fullName evidence="6">FERM domain-containing protein</fullName>
    </recommendedName>
</protein>
<name>A0A0D2X5D5_CAPO3</name>
<dbReference type="OMA" id="RYLCDVE"/>
<dbReference type="PROSITE" id="PS50200">
    <property type="entry name" value="RA"/>
    <property type="match status" value="1"/>
</dbReference>
<dbReference type="SMART" id="SM00295">
    <property type="entry name" value="B41"/>
    <property type="match status" value="1"/>
</dbReference>
<dbReference type="PhylomeDB" id="A0A0D2X5D5"/>
<dbReference type="InterPro" id="IPR019748">
    <property type="entry name" value="FERM_central"/>
</dbReference>
<proteinExistence type="predicted"/>
<dbReference type="InterPro" id="IPR051594">
    <property type="entry name" value="KRIT1/FRMD8"/>
</dbReference>
<accession>A0A0D2X5D5</accession>
<dbReference type="SUPFAM" id="SSF47031">
    <property type="entry name" value="Second domain of FERM"/>
    <property type="match status" value="1"/>
</dbReference>
<dbReference type="GO" id="GO:0007165">
    <property type="term" value="P:signal transduction"/>
    <property type="evidence" value="ECO:0007669"/>
    <property type="project" value="InterPro"/>
</dbReference>
<feature type="compositionally biased region" description="Low complexity" evidence="1">
    <location>
        <begin position="18"/>
        <end position="31"/>
    </location>
</feature>
<dbReference type="Pfam" id="PF00373">
    <property type="entry name" value="FERM_M"/>
    <property type="match status" value="1"/>
</dbReference>
<dbReference type="InterPro" id="IPR019749">
    <property type="entry name" value="Band_41_domain"/>
</dbReference>
<evidence type="ECO:0008006" key="6">
    <source>
        <dbReference type="Google" id="ProtNLM"/>
    </source>
</evidence>
<dbReference type="EMBL" id="KE346374">
    <property type="protein sequence ID" value="KJE97619.1"/>
    <property type="molecule type" value="Genomic_DNA"/>
</dbReference>
<dbReference type="InterPro" id="IPR057096">
    <property type="entry name" value="KRIT1_FRMD8_FERM_C"/>
</dbReference>
<feature type="domain" description="FERM" evidence="2">
    <location>
        <begin position="45"/>
        <end position="365"/>
    </location>
</feature>